<dbReference type="InterPro" id="IPR021852">
    <property type="entry name" value="DUF3456"/>
</dbReference>
<dbReference type="KEGG" id="tbg:TbgDal_XI17090"/>
<sequence length="318" mass="35585">MYARLSNTSQSYYSIISKIFQLLAIIGSISLVEAATVGDPLFRIHEPTYAFLDCSACIAFAGHLGRRMNESIRYGGRGGTTFLSSHRLGKDNKLKRRDYATSELRGAEVLEKICNDSLFDDYALHFRADMRIRVYDNGESEYPLAQHYSKEDSRILKAVKTKAVHVFCTRVMDEEEDAMTSLVREVELLSELEQRLCGGYLEMRNITVPPFPVEKAVTAVCVGVEPSIEAEVRRLEKYEKWQASISKGTSQDKMKGAEGAESVVVKGVQYSKDDPLSFTVLRKPNAKSNGDTTEGGSDAAEDVRKQPDKDSVFMNFDL</sequence>
<dbReference type="RefSeq" id="XP_011780853.1">
    <property type="nucleotide sequence ID" value="XM_011782551.1"/>
</dbReference>
<organism evidence="3 4">
    <name type="scientific">Trypanosoma brucei gambiense (strain MHOM/CI/86/DAL972)</name>
    <dbReference type="NCBI Taxonomy" id="679716"/>
    <lineage>
        <taxon>Eukaryota</taxon>
        <taxon>Discoba</taxon>
        <taxon>Euglenozoa</taxon>
        <taxon>Kinetoplastea</taxon>
        <taxon>Metakinetoplastina</taxon>
        <taxon>Trypanosomatida</taxon>
        <taxon>Trypanosomatidae</taxon>
        <taxon>Trypanosoma</taxon>
    </lineage>
</organism>
<gene>
    <name evidence="3" type="ORF">TbgDal_XI17090</name>
</gene>
<dbReference type="OrthoDB" id="249838at2759"/>
<dbReference type="Proteomes" id="UP000002316">
    <property type="component" value="Chromosome 11"/>
</dbReference>
<dbReference type="EMBL" id="FN554974">
    <property type="protein sequence ID" value="CBH18589.1"/>
    <property type="molecule type" value="Genomic_DNA"/>
</dbReference>
<feature type="compositionally biased region" description="Basic and acidic residues" evidence="1">
    <location>
        <begin position="301"/>
        <end position="311"/>
    </location>
</feature>
<feature type="compositionally biased region" description="Polar residues" evidence="1">
    <location>
        <begin position="286"/>
        <end position="295"/>
    </location>
</feature>
<dbReference type="AlphaFoldDB" id="D0AA88"/>
<feature type="region of interest" description="Disordered" evidence="1">
    <location>
        <begin position="279"/>
        <end position="318"/>
    </location>
</feature>
<feature type="domain" description="DUF3456" evidence="2">
    <location>
        <begin position="53"/>
        <end position="198"/>
    </location>
</feature>
<evidence type="ECO:0000259" key="2">
    <source>
        <dbReference type="Pfam" id="PF11938"/>
    </source>
</evidence>
<evidence type="ECO:0000256" key="1">
    <source>
        <dbReference type="SAM" id="MobiDB-lite"/>
    </source>
</evidence>
<proteinExistence type="predicted"/>
<evidence type="ECO:0000313" key="3">
    <source>
        <dbReference type="EMBL" id="CBH18589.1"/>
    </source>
</evidence>
<protein>
    <recommendedName>
        <fullName evidence="2">DUF3456 domain-containing protein</fullName>
    </recommendedName>
</protein>
<dbReference type="Pfam" id="PF11938">
    <property type="entry name" value="DUF3456"/>
    <property type="match status" value="1"/>
</dbReference>
<name>D0AA88_TRYB9</name>
<accession>D0AA88</accession>
<dbReference type="VEuPathDB" id="TriTrypDB:Tbg972.11.17090"/>
<evidence type="ECO:0000313" key="4">
    <source>
        <dbReference type="Proteomes" id="UP000002316"/>
    </source>
</evidence>
<dbReference type="GeneID" id="23866918"/>
<reference evidence="4" key="1">
    <citation type="journal article" date="2010" name="PLoS Negl. Trop. Dis.">
        <title>The genome sequence of Trypanosoma brucei gambiense, causative agent of chronic human african trypanosomiasis.</title>
        <authorList>
            <person name="Jackson A.P."/>
            <person name="Sanders M."/>
            <person name="Berry A."/>
            <person name="McQuillan J."/>
            <person name="Aslett M.A."/>
            <person name="Quail M.A."/>
            <person name="Chukualim B."/>
            <person name="Capewell P."/>
            <person name="MacLeod A."/>
            <person name="Melville S.E."/>
            <person name="Gibson W."/>
            <person name="Barry J.D."/>
            <person name="Berriman M."/>
            <person name="Hertz-Fowler C."/>
        </authorList>
    </citation>
    <scope>NUCLEOTIDE SEQUENCE [LARGE SCALE GENOMIC DNA]</scope>
    <source>
        <strain evidence="4">MHOM/CI/86/DAL972</strain>
    </source>
</reference>